<feature type="chain" id="PRO_5047540867" description="Thiol:disulfide interchange protein DsbA" evidence="8">
    <location>
        <begin position="32"/>
        <end position="216"/>
    </location>
</feature>
<evidence type="ECO:0000313" key="10">
    <source>
        <dbReference type="EMBL" id="MFC7435367.1"/>
    </source>
</evidence>
<keyword evidence="5" id="KW-0574">Periplasm</keyword>
<dbReference type="InterPro" id="IPR023205">
    <property type="entry name" value="DsbA/DsbL"/>
</dbReference>
<dbReference type="PANTHER" id="PTHR35891">
    <property type="entry name" value="THIOL:DISULFIDE INTERCHANGE PROTEIN DSBA"/>
    <property type="match status" value="1"/>
</dbReference>
<name>A0ABW2RB82_9BURK</name>
<evidence type="ECO:0000256" key="4">
    <source>
        <dbReference type="ARBA" id="ARBA00022729"/>
    </source>
</evidence>
<dbReference type="Proteomes" id="UP001596495">
    <property type="component" value="Unassembled WGS sequence"/>
</dbReference>
<reference evidence="11" key="1">
    <citation type="journal article" date="2019" name="Int. J. Syst. Evol. Microbiol.">
        <title>The Global Catalogue of Microorganisms (GCM) 10K type strain sequencing project: providing services to taxonomists for standard genome sequencing and annotation.</title>
        <authorList>
            <consortium name="The Broad Institute Genomics Platform"/>
            <consortium name="The Broad Institute Genome Sequencing Center for Infectious Disease"/>
            <person name="Wu L."/>
            <person name="Ma J."/>
        </authorList>
    </citation>
    <scope>NUCLEOTIDE SEQUENCE [LARGE SCALE GENOMIC DNA]</scope>
    <source>
        <strain evidence="11">CCUG 54518</strain>
    </source>
</reference>
<dbReference type="EMBL" id="JBHTBX010000008">
    <property type="protein sequence ID" value="MFC7435367.1"/>
    <property type="molecule type" value="Genomic_DNA"/>
</dbReference>
<dbReference type="InterPro" id="IPR001853">
    <property type="entry name" value="DSBA-like_thioredoxin_dom"/>
</dbReference>
<dbReference type="Gene3D" id="3.40.30.10">
    <property type="entry name" value="Glutaredoxin"/>
    <property type="match status" value="1"/>
</dbReference>
<evidence type="ECO:0000256" key="1">
    <source>
        <dbReference type="ARBA" id="ARBA00004418"/>
    </source>
</evidence>
<feature type="domain" description="Thioredoxin" evidence="9">
    <location>
        <begin position="11"/>
        <end position="178"/>
    </location>
</feature>
<accession>A0ABW2RB82</accession>
<sequence>MQRREFHRHVLSTGALALGASAALVPGWAQASIGGFKEGSDYIKLGRPVPADAPAGQVEVLEFFAYSCIHCFNFEPVFEDWKKKAPAGVVARRVPVAFSEAFVPMQRLYYTLEAMDQLDGLHQKVFRAIHVDKQRLMTESAITDWIVKQGVDKKKFSDLFNSFSVTGKARRAVQLQDAYQIEGTPALGVGGRFTVAGQGPRTVQVANALIAEIRKG</sequence>
<dbReference type="CDD" id="cd03019">
    <property type="entry name" value="DsbA_DsbA"/>
    <property type="match status" value="1"/>
</dbReference>
<evidence type="ECO:0000256" key="3">
    <source>
        <dbReference type="ARBA" id="ARBA00013831"/>
    </source>
</evidence>
<evidence type="ECO:0000256" key="7">
    <source>
        <dbReference type="ARBA" id="ARBA00023284"/>
    </source>
</evidence>
<proteinExistence type="inferred from homology"/>
<organism evidence="10 11">
    <name type="scientific">Hydrogenophaga bisanensis</name>
    <dbReference type="NCBI Taxonomy" id="439611"/>
    <lineage>
        <taxon>Bacteria</taxon>
        <taxon>Pseudomonadati</taxon>
        <taxon>Pseudomonadota</taxon>
        <taxon>Betaproteobacteria</taxon>
        <taxon>Burkholderiales</taxon>
        <taxon>Comamonadaceae</taxon>
        <taxon>Hydrogenophaga</taxon>
    </lineage>
</organism>
<dbReference type="InterPro" id="IPR013766">
    <property type="entry name" value="Thioredoxin_domain"/>
</dbReference>
<dbReference type="InterPro" id="IPR036249">
    <property type="entry name" value="Thioredoxin-like_sf"/>
</dbReference>
<evidence type="ECO:0000259" key="9">
    <source>
        <dbReference type="PROSITE" id="PS51352"/>
    </source>
</evidence>
<comment type="similarity">
    <text evidence="2">Belongs to the thioredoxin family. DsbA subfamily.</text>
</comment>
<dbReference type="InterPro" id="IPR050824">
    <property type="entry name" value="Thiol_disulfide_DsbA"/>
</dbReference>
<comment type="subcellular location">
    <subcellularLocation>
        <location evidence="1">Periplasm</location>
    </subcellularLocation>
</comment>
<dbReference type="PANTHER" id="PTHR35891:SF3">
    <property type="entry name" value="THIOL:DISULFIDE INTERCHANGE PROTEIN DSBL"/>
    <property type="match status" value="1"/>
</dbReference>
<evidence type="ECO:0000256" key="5">
    <source>
        <dbReference type="ARBA" id="ARBA00022764"/>
    </source>
</evidence>
<keyword evidence="4 8" id="KW-0732">Signal</keyword>
<keyword evidence="11" id="KW-1185">Reference proteome</keyword>
<dbReference type="RefSeq" id="WP_374641786.1">
    <property type="nucleotide sequence ID" value="NZ_JBHTBX010000008.1"/>
</dbReference>
<feature type="signal peptide" evidence="8">
    <location>
        <begin position="1"/>
        <end position="31"/>
    </location>
</feature>
<keyword evidence="7" id="KW-0676">Redox-active center</keyword>
<evidence type="ECO:0000256" key="2">
    <source>
        <dbReference type="ARBA" id="ARBA00005791"/>
    </source>
</evidence>
<dbReference type="SUPFAM" id="SSF52833">
    <property type="entry name" value="Thioredoxin-like"/>
    <property type="match status" value="1"/>
</dbReference>
<dbReference type="Pfam" id="PF01323">
    <property type="entry name" value="DSBA"/>
    <property type="match status" value="1"/>
</dbReference>
<gene>
    <name evidence="10" type="ORF">ACFQNJ_12715</name>
</gene>
<evidence type="ECO:0000256" key="6">
    <source>
        <dbReference type="ARBA" id="ARBA00023157"/>
    </source>
</evidence>
<keyword evidence="6" id="KW-1015">Disulfide bond</keyword>
<dbReference type="PROSITE" id="PS51352">
    <property type="entry name" value="THIOREDOXIN_2"/>
    <property type="match status" value="1"/>
</dbReference>
<comment type="caution">
    <text evidence="10">The sequence shown here is derived from an EMBL/GenBank/DDBJ whole genome shotgun (WGS) entry which is preliminary data.</text>
</comment>
<protein>
    <recommendedName>
        <fullName evidence="3">Thiol:disulfide interchange protein DsbA</fullName>
    </recommendedName>
</protein>
<evidence type="ECO:0000256" key="8">
    <source>
        <dbReference type="SAM" id="SignalP"/>
    </source>
</evidence>
<evidence type="ECO:0000313" key="11">
    <source>
        <dbReference type="Proteomes" id="UP001596495"/>
    </source>
</evidence>